<sequence>MAHYALATSYAGESLLSGFNWFDGADPSHGFVSYQSRPNAEALGLYSVDENTGVVRLGVDSTNTYSTYEQGRPSIRLESKESYNHGLFIADFLHMPPSQCGLWPAFWTYGPNWPAGGEVDIIEGANDQYHNILSAHTAPGCSVGYDLSSDFLGVQRSTNCDVGTDNVGCGYESPVGDASAYGDGFNAANGGVYAMEWDDEYIKIWHFARGNIPRDIRKKEPDPNGWGLPDAIFGGRSCDVDNFFKDMSLVININFCGDWGNAIWGKTDGCGAYASTCSEYVGSNPEAFSNAYWDVRYIDAYQKSNEARSSPPSNPSPDEPASSTTTMTTSMTTTVTVNGHKTTKVIDGDAKHTPRPDITTSFISPSEAAAPKNPTKVDDSAYLGCYSSSDGFKTFHMVQDSKDMTVGQCVKLCRESMFAGVYDTQCFCADSLDANTRAANAKDGDVCDHPCPGDDAQYCGGLAKNIGELANATAPAKNEKFGNNPTTGAPSYKFTNSTGNSTLQNTFHVASKKLQARRMDKNILLTVYGVVKNETPPPPPPPMAPGQNVTYTFTDYATETKYKTVVPVQVTGAPDAKFVVNTRPGKSMKDKTVTETVRPTEVVIEDCASTEAPTVQTSKIHWQKSSRFDPPVPVETETPLPTVDTSEETGSPTPAVVTAGAGGAWSETKLVTLGLAVLVVAVLL</sequence>
<feature type="region of interest" description="Disordered" evidence="1">
    <location>
        <begin position="346"/>
        <end position="375"/>
    </location>
</feature>
<accession>A0A179FVJ6</accession>
<feature type="compositionally biased region" description="Low complexity" evidence="1">
    <location>
        <begin position="634"/>
        <end position="644"/>
    </location>
</feature>
<dbReference type="SMART" id="SM00321">
    <property type="entry name" value="WSC"/>
    <property type="match status" value="1"/>
</dbReference>
<reference evidence="4 5" key="1">
    <citation type="journal article" date="2016" name="PLoS Pathog.">
        <title>Biosynthesis of antibiotic leucinostatins in bio-control fungus Purpureocillium lilacinum and their inhibition on phytophthora revealed by genome mining.</title>
        <authorList>
            <person name="Wang G."/>
            <person name="Liu Z."/>
            <person name="Lin R."/>
            <person name="Li E."/>
            <person name="Mao Z."/>
            <person name="Ling J."/>
            <person name="Yang Y."/>
            <person name="Yin W.B."/>
            <person name="Xie B."/>
        </authorList>
    </citation>
    <scope>NUCLEOTIDE SEQUENCE [LARGE SCALE GENOMIC DNA]</scope>
    <source>
        <strain evidence="4">170</strain>
    </source>
</reference>
<dbReference type="CDD" id="cd02181">
    <property type="entry name" value="GH16_fungal_Lam16A_glucanase"/>
    <property type="match status" value="1"/>
</dbReference>
<dbReference type="PANTHER" id="PTHR10963">
    <property type="entry name" value="GLYCOSYL HYDROLASE-RELATED"/>
    <property type="match status" value="1"/>
</dbReference>
<dbReference type="PANTHER" id="PTHR10963:SF24">
    <property type="entry name" value="GLYCOSIDASE C21B10.07-RELATED"/>
    <property type="match status" value="1"/>
</dbReference>
<evidence type="ECO:0000259" key="3">
    <source>
        <dbReference type="PROSITE" id="PS51762"/>
    </source>
</evidence>
<dbReference type="Pfam" id="PF26113">
    <property type="entry name" value="GH16_XgeA"/>
    <property type="match status" value="1"/>
</dbReference>
<dbReference type="KEGG" id="pchm:VFPPC_05157"/>
<proteinExistence type="predicted"/>
<evidence type="ECO:0000259" key="2">
    <source>
        <dbReference type="PROSITE" id="PS51212"/>
    </source>
</evidence>
<dbReference type="SUPFAM" id="SSF49899">
    <property type="entry name" value="Concanavalin A-like lectins/glucanases"/>
    <property type="match status" value="1"/>
</dbReference>
<evidence type="ECO:0000313" key="4">
    <source>
        <dbReference type="EMBL" id="OAQ69019.1"/>
    </source>
</evidence>
<feature type="compositionally biased region" description="Low complexity" evidence="1">
    <location>
        <begin position="319"/>
        <end position="331"/>
    </location>
</feature>
<dbReference type="AlphaFoldDB" id="A0A179FVJ6"/>
<dbReference type="Gene3D" id="2.60.120.200">
    <property type="match status" value="1"/>
</dbReference>
<feature type="domain" description="WSC" evidence="2">
    <location>
        <begin position="379"/>
        <end position="471"/>
    </location>
</feature>
<evidence type="ECO:0000256" key="1">
    <source>
        <dbReference type="SAM" id="MobiDB-lite"/>
    </source>
</evidence>
<dbReference type="OrthoDB" id="192832at2759"/>
<dbReference type="GeneID" id="28848389"/>
<keyword evidence="5" id="KW-1185">Reference proteome</keyword>
<dbReference type="GO" id="GO:0004553">
    <property type="term" value="F:hydrolase activity, hydrolyzing O-glycosyl compounds"/>
    <property type="evidence" value="ECO:0007669"/>
    <property type="project" value="InterPro"/>
</dbReference>
<dbReference type="PROSITE" id="PS51762">
    <property type="entry name" value="GH16_2"/>
    <property type="match status" value="1"/>
</dbReference>
<keyword evidence="4" id="KW-0378">Hydrolase</keyword>
<comment type="caution">
    <text evidence="4">The sequence shown here is derived from an EMBL/GenBank/DDBJ whole genome shotgun (WGS) entry which is preliminary data.</text>
</comment>
<dbReference type="GO" id="GO:0009251">
    <property type="term" value="P:glucan catabolic process"/>
    <property type="evidence" value="ECO:0007669"/>
    <property type="project" value="TreeGrafter"/>
</dbReference>
<dbReference type="InterPro" id="IPR050546">
    <property type="entry name" value="Glycosyl_Hydrlase_16"/>
</dbReference>
<dbReference type="InterPro" id="IPR000757">
    <property type="entry name" value="Beta-glucanase-like"/>
</dbReference>
<dbReference type="InterPro" id="IPR013320">
    <property type="entry name" value="ConA-like_dom_sf"/>
</dbReference>
<dbReference type="Pfam" id="PF01822">
    <property type="entry name" value="WSC"/>
    <property type="match status" value="1"/>
</dbReference>
<gene>
    <name evidence="4" type="ORF">VFPPC_05157</name>
</gene>
<feature type="region of interest" description="Disordered" evidence="1">
    <location>
        <begin position="304"/>
        <end position="331"/>
    </location>
</feature>
<name>A0A179FVJ6_METCM</name>
<organism evidence="4 5">
    <name type="scientific">Pochonia chlamydosporia 170</name>
    <dbReference type="NCBI Taxonomy" id="1380566"/>
    <lineage>
        <taxon>Eukaryota</taxon>
        <taxon>Fungi</taxon>
        <taxon>Dikarya</taxon>
        <taxon>Ascomycota</taxon>
        <taxon>Pezizomycotina</taxon>
        <taxon>Sordariomycetes</taxon>
        <taxon>Hypocreomycetidae</taxon>
        <taxon>Hypocreales</taxon>
        <taxon>Clavicipitaceae</taxon>
        <taxon>Pochonia</taxon>
    </lineage>
</organism>
<dbReference type="PROSITE" id="PS51212">
    <property type="entry name" value="WSC"/>
    <property type="match status" value="1"/>
</dbReference>
<dbReference type="RefSeq" id="XP_018145869.1">
    <property type="nucleotide sequence ID" value="XM_018284395.1"/>
</dbReference>
<dbReference type="EMBL" id="LSBJ02000003">
    <property type="protein sequence ID" value="OAQ69019.1"/>
    <property type="molecule type" value="Genomic_DNA"/>
</dbReference>
<evidence type="ECO:0000313" key="5">
    <source>
        <dbReference type="Proteomes" id="UP000078397"/>
    </source>
</evidence>
<feature type="compositionally biased region" description="Basic and acidic residues" evidence="1">
    <location>
        <begin position="346"/>
        <end position="355"/>
    </location>
</feature>
<protein>
    <submittedName>
        <fullName evidence="4">Glycoside hydrolase family 16</fullName>
    </submittedName>
</protein>
<dbReference type="Proteomes" id="UP000078397">
    <property type="component" value="Unassembled WGS sequence"/>
</dbReference>
<dbReference type="STRING" id="1380566.A0A179FVJ6"/>
<feature type="region of interest" description="Disordered" evidence="1">
    <location>
        <begin position="621"/>
        <end position="653"/>
    </location>
</feature>
<feature type="domain" description="GH16" evidence="3">
    <location>
        <begin position="8"/>
        <end position="306"/>
    </location>
</feature>
<dbReference type="InterPro" id="IPR002889">
    <property type="entry name" value="WSC_carb-bd"/>
</dbReference>